<organism evidence="3 4">
    <name type="scientific">Algicella marina</name>
    <dbReference type="NCBI Taxonomy" id="2683284"/>
    <lineage>
        <taxon>Bacteria</taxon>
        <taxon>Pseudomonadati</taxon>
        <taxon>Pseudomonadota</taxon>
        <taxon>Alphaproteobacteria</taxon>
        <taxon>Rhodobacterales</taxon>
        <taxon>Paracoccaceae</taxon>
        <taxon>Algicella</taxon>
    </lineage>
</organism>
<feature type="transmembrane region" description="Helical" evidence="2">
    <location>
        <begin position="104"/>
        <end position="124"/>
    </location>
</feature>
<dbReference type="Gene3D" id="1.25.40.10">
    <property type="entry name" value="Tetratricopeptide repeat domain"/>
    <property type="match status" value="1"/>
</dbReference>
<dbReference type="NCBIfam" id="TIGR03142">
    <property type="entry name" value="cytochro_ccmI"/>
    <property type="match status" value="1"/>
</dbReference>
<dbReference type="AlphaFoldDB" id="A0A6P1SY38"/>
<dbReference type="GO" id="GO:0017004">
    <property type="term" value="P:cytochrome complex assembly"/>
    <property type="evidence" value="ECO:0007669"/>
    <property type="project" value="UniProtKB-KW"/>
</dbReference>
<dbReference type="EMBL" id="CP046620">
    <property type="protein sequence ID" value="QHQ34455.1"/>
    <property type="molecule type" value="Genomic_DNA"/>
</dbReference>
<keyword evidence="1" id="KW-0201">Cytochrome c-type biogenesis</keyword>
<accession>A0A6P1SY38</accession>
<evidence type="ECO:0000256" key="1">
    <source>
        <dbReference type="ARBA" id="ARBA00022748"/>
    </source>
</evidence>
<dbReference type="SUPFAM" id="SSF48452">
    <property type="entry name" value="TPR-like"/>
    <property type="match status" value="2"/>
</dbReference>
<name>A0A6P1SY38_9RHOB</name>
<keyword evidence="2" id="KW-1133">Transmembrane helix</keyword>
<proteinExistence type="predicted"/>
<evidence type="ECO:0000313" key="4">
    <source>
        <dbReference type="Proteomes" id="UP000464495"/>
    </source>
</evidence>
<feature type="transmembrane region" description="Helical" evidence="2">
    <location>
        <begin position="15"/>
        <end position="33"/>
    </location>
</feature>
<evidence type="ECO:0000256" key="2">
    <source>
        <dbReference type="SAM" id="Phobius"/>
    </source>
</evidence>
<gene>
    <name evidence="3" type="primary">ccmI</name>
    <name evidence="3" type="ORF">GO499_04275</name>
</gene>
<dbReference type="Proteomes" id="UP000464495">
    <property type="component" value="Chromosome"/>
</dbReference>
<evidence type="ECO:0000313" key="3">
    <source>
        <dbReference type="EMBL" id="QHQ34455.1"/>
    </source>
</evidence>
<keyword evidence="2" id="KW-0472">Membrane</keyword>
<sequence length="408" mass="44109">MSAIVSPSRQGSRSVWFWPVTIAVTLGVSIVVLRQVWNAPATASDGPGKDLGVYRDQLNEIERDLARGTLSSTEAENLRVEISRRILAGHGNVAVAADTSQHSFLAVGLAVVFLFTGLATYLLLGASGLPDQPLQKRLAEESARVADRVGQKEAEAMISQGGPELDPEELALIDRLENLLKDRPDDVRGYRLLAGNLANLRLFSRAARAQAHLVDLLGEMATADDIFALAEYRILAVKGYVSPEAERALRRTLTLAPSDPRARYYSGLLAYQSGRADIAYDLWNRLLAEGPSNAPWIAAIRSQIAEVAIAAGRNVPTGPSGADIAASEAMSDDERAAMIEGMVEGLALRLADEGGTLDEWERLIRAYGVLGRTADASRAWQDARQIFTDDEVALNRLQQAARDAEVAQ</sequence>
<keyword evidence="4" id="KW-1185">Reference proteome</keyword>
<dbReference type="InterPro" id="IPR017560">
    <property type="entry name" value="Cyt_c_biogenesis_CcmI"/>
</dbReference>
<reference evidence="3 4" key="1">
    <citation type="submission" date="2019-12" db="EMBL/GenBank/DDBJ databases">
        <title>Complete genome sequence of Algicella marina strain 9Alg 56(T) isolated from the red alga Tichocarpus crinitus.</title>
        <authorList>
            <person name="Kim S.-G."/>
            <person name="Nedashkovskaya O.I."/>
        </authorList>
    </citation>
    <scope>NUCLEOTIDE SEQUENCE [LARGE SCALE GENOMIC DNA]</scope>
    <source>
        <strain evidence="3 4">9Alg 56</strain>
    </source>
</reference>
<keyword evidence="2" id="KW-0812">Transmembrane</keyword>
<dbReference type="InterPro" id="IPR011990">
    <property type="entry name" value="TPR-like_helical_dom_sf"/>
</dbReference>
<dbReference type="KEGG" id="amaq:GO499_04275"/>
<protein>
    <submittedName>
        <fullName evidence="3">C-type cytochrome biogenesis protein CcmI</fullName>
    </submittedName>
</protein>